<dbReference type="InterPro" id="IPR029068">
    <property type="entry name" value="Glyas_Bleomycin-R_OHBP_Dase"/>
</dbReference>
<protein>
    <recommendedName>
        <fullName evidence="1">VOC domain-containing protein</fullName>
    </recommendedName>
</protein>
<evidence type="ECO:0000313" key="3">
    <source>
        <dbReference type="Proteomes" id="UP000429644"/>
    </source>
</evidence>
<accession>A0A7J9V341</accession>
<reference evidence="2 3" key="1">
    <citation type="submission" date="2019-10" db="EMBL/GenBank/DDBJ databases">
        <title>Georgenia wutianyii sp. nov. and Georgenia yuyongxinii sp. nov. isolated from plateau pika (Ochotona curzoniae) in the Qinghai-Tibet plateau of China.</title>
        <authorList>
            <person name="Tian Z."/>
        </authorList>
    </citation>
    <scope>NUCLEOTIDE SEQUENCE [LARGE SCALE GENOMIC DNA]</scope>
    <source>
        <strain evidence="2 3">JCM 15130</strain>
    </source>
</reference>
<organism evidence="2 3">
    <name type="scientific">Georgenia ruanii</name>
    <dbReference type="NCBI Taxonomy" id="348442"/>
    <lineage>
        <taxon>Bacteria</taxon>
        <taxon>Bacillati</taxon>
        <taxon>Actinomycetota</taxon>
        <taxon>Actinomycetes</taxon>
        <taxon>Micrococcales</taxon>
        <taxon>Bogoriellaceae</taxon>
        <taxon>Georgenia</taxon>
    </lineage>
</organism>
<dbReference type="OrthoDB" id="9793039at2"/>
<evidence type="ECO:0000313" key="2">
    <source>
        <dbReference type="EMBL" id="MPV90374.1"/>
    </source>
</evidence>
<dbReference type="InterPro" id="IPR052164">
    <property type="entry name" value="Anthracycline_SecMetBiosynth"/>
</dbReference>
<keyword evidence="3" id="KW-1185">Reference proteome</keyword>
<dbReference type="PROSITE" id="PS51819">
    <property type="entry name" value="VOC"/>
    <property type="match status" value="1"/>
</dbReference>
<gene>
    <name evidence="2" type="ORF">GB882_16995</name>
</gene>
<dbReference type="AlphaFoldDB" id="A0A7J9V341"/>
<dbReference type="Gene3D" id="3.10.180.10">
    <property type="entry name" value="2,3-Dihydroxybiphenyl 1,2-Dioxygenase, domain 1"/>
    <property type="match status" value="1"/>
</dbReference>
<comment type="caution">
    <text evidence="2">The sequence shown here is derived from an EMBL/GenBank/DDBJ whole genome shotgun (WGS) entry which is preliminary data.</text>
</comment>
<dbReference type="InterPro" id="IPR004360">
    <property type="entry name" value="Glyas_Fos-R_dOase_dom"/>
</dbReference>
<dbReference type="RefSeq" id="WP_152233174.1">
    <property type="nucleotide sequence ID" value="NZ_BAAAOT010000030.1"/>
</dbReference>
<dbReference type="EMBL" id="WHPD01003656">
    <property type="protein sequence ID" value="MPV90374.1"/>
    <property type="molecule type" value="Genomic_DNA"/>
</dbReference>
<sequence length="274" mass="30091">MSESPADGQLHQAELLTPLPVEAAAYYEWLLELPRGAEPGIALRDRGASTGSPQLPGVTGWVPVFAVDSVERAVERVQDLGVTHHAVRDGDDERHYIAPRTGAVVELRPRSGVSSDEASIYWHANCDYSALSVDDATEFWGRLLDLDYLVMRDDPFEMRFLHGDRRIATGIFKLHGVAGFASRPHWLIYFEVEDVSTSLSRAVESGSRVLIPTSESPFNTYAVLTDPWGNLFGFSTLADPRVLSRIEVLGADGAASTMDQVVDPYPTPAVNPRL</sequence>
<dbReference type="Proteomes" id="UP000429644">
    <property type="component" value="Unassembled WGS sequence"/>
</dbReference>
<dbReference type="PANTHER" id="PTHR33993">
    <property type="entry name" value="GLYOXALASE-RELATED"/>
    <property type="match status" value="1"/>
</dbReference>
<evidence type="ECO:0000259" key="1">
    <source>
        <dbReference type="PROSITE" id="PS51819"/>
    </source>
</evidence>
<name>A0A7J9V341_9MICO</name>
<dbReference type="InterPro" id="IPR037523">
    <property type="entry name" value="VOC_core"/>
</dbReference>
<dbReference type="PANTHER" id="PTHR33993:SF14">
    <property type="entry name" value="GB|AAF24581.1"/>
    <property type="match status" value="1"/>
</dbReference>
<dbReference type="SUPFAM" id="SSF54593">
    <property type="entry name" value="Glyoxalase/Bleomycin resistance protein/Dihydroxybiphenyl dioxygenase"/>
    <property type="match status" value="2"/>
</dbReference>
<feature type="domain" description="VOC" evidence="1">
    <location>
        <begin position="120"/>
        <end position="237"/>
    </location>
</feature>
<proteinExistence type="predicted"/>
<dbReference type="Pfam" id="PF00903">
    <property type="entry name" value="Glyoxalase"/>
    <property type="match status" value="1"/>
</dbReference>